<sequence length="117" mass="13332">AVSEDLGKTIRGNLTRVEITQKNSEQKKQGRIRKAIQKAELEEAKQARQERLEKAASAYYEEKAKNEILEKQVETLTRQLSVRRFVQNKGFQTAKCSEAHKEFLASKLPTAVMTISP</sequence>
<proteinExistence type="predicted"/>
<accession>A0A7M5XJL6</accession>
<name>A0A7M5XJL6_9CNID</name>
<dbReference type="AlphaFoldDB" id="A0A7M5XJL6"/>
<keyword evidence="3" id="KW-1185">Reference proteome</keyword>
<reference evidence="2" key="1">
    <citation type="submission" date="2021-01" db="UniProtKB">
        <authorList>
            <consortium name="EnsemblMetazoa"/>
        </authorList>
    </citation>
    <scope>IDENTIFICATION</scope>
</reference>
<keyword evidence="1" id="KW-0175">Coiled coil</keyword>
<evidence type="ECO:0000313" key="3">
    <source>
        <dbReference type="Proteomes" id="UP000594262"/>
    </source>
</evidence>
<feature type="coiled-coil region" evidence="1">
    <location>
        <begin position="34"/>
        <end position="79"/>
    </location>
</feature>
<dbReference type="Proteomes" id="UP000594262">
    <property type="component" value="Unplaced"/>
</dbReference>
<dbReference type="EnsemblMetazoa" id="CLYHEMT023363.1">
    <property type="protein sequence ID" value="CLYHEMP023363.1"/>
    <property type="gene ID" value="CLYHEMG023363"/>
</dbReference>
<protein>
    <submittedName>
        <fullName evidence="2">Uncharacterized protein</fullName>
    </submittedName>
</protein>
<evidence type="ECO:0000313" key="2">
    <source>
        <dbReference type="EnsemblMetazoa" id="CLYHEMP023363.1"/>
    </source>
</evidence>
<evidence type="ECO:0000256" key="1">
    <source>
        <dbReference type="SAM" id="Coils"/>
    </source>
</evidence>
<organism evidence="2 3">
    <name type="scientific">Clytia hemisphaerica</name>
    <dbReference type="NCBI Taxonomy" id="252671"/>
    <lineage>
        <taxon>Eukaryota</taxon>
        <taxon>Metazoa</taxon>
        <taxon>Cnidaria</taxon>
        <taxon>Hydrozoa</taxon>
        <taxon>Hydroidolina</taxon>
        <taxon>Leptothecata</taxon>
        <taxon>Obeliida</taxon>
        <taxon>Clytiidae</taxon>
        <taxon>Clytia</taxon>
    </lineage>
</organism>